<evidence type="ECO:0000313" key="2">
    <source>
        <dbReference type="Proteomes" id="UP000314294"/>
    </source>
</evidence>
<organism evidence="1 2">
    <name type="scientific">Liparis tanakae</name>
    <name type="common">Tanaka's snailfish</name>
    <dbReference type="NCBI Taxonomy" id="230148"/>
    <lineage>
        <taxon>Eukaryota</taxon>
        <taxon>Metazoa</taxon>
        <taxon>Chordata</taxon>
        <taxon>Craniata</taxon>
        <taxon>Vertebrata</taxon>
        <taxon>Euteleostomi</taxon>
        <taxon>Actinopterygii</taxon>
        <taxon>Neopterygii</taxon>
        <taxon>Teleostei</taxon>
        <taxon>Neoteleostei</taxon>
        <taxon>Acanthomorphata</taxon>
        <taxon>Eupercaria</taxon>
        <taxon>Perciformes</taxon>
        <taxon>Cottioidei</taxon>
        <taxon>Cottales</taxon>
        <taxon>Liparidae</taxon>
        <taxon>Liparis</taxon>
    </lineage>
</organism>
<protein>
    <submittedName>
        <fullName evidence="1">Uncharacterized protein</fullName>
    </submittedName>
</protein>
<reference evidence="1 2" key="1">
    <citation type="submission" date="2019-03" db="EMBL/GenBank/DDBJ databases">
        <title>First draft genome of Liparis tanakae, snailfish: a comprehensive survey of snailfish specific genes.</title>
        <authorList>
            <person name="Kim W."/>
            <person name="Song I."/>
            <person name="Jeong J.-H."/>
            <person name="Kim D."/>
            <person name="Kim S."/>
            <person name="Ryu S."/>
            <person name="Song J.Y."/>
            <person name="Lee S.K."/>
        </authorList>
    </citation>
    <scope>NUCLEOTIDE SEQUENCE [LARGE SCALE GENOMIC DNA]</scope>
    <source>
        <tissue evidence="1">Muscle</tissue>
    </source>
</reference>
<dbReference type="AlphaFoldDB" id="A0A4Z2E867"/>
<dbReference type="OrthoDB" id="8964771at2759"/>
<keyword evidence="2" id="KW-1185">Reference proteome</keyword>
<name>A0A4Z2E867_9TELE</name>
<evidence type="ECO:0000313" key="1">
    <source>
        <dbReference type="EMBL" id="TNN24961.1"/>
    </source>
</evidence>
<accession>A0A4Z2E867</accession>
<comment type="caution">
    <text evidence="1">The sequence shown here is derived from an EMBL/GenBank/DDBJ whole genome shotgun (WGS) entry which is preliminary data.</text>
</comment>
<dbReference type="Proteomes" id="UP000314294">
    <property type="component" value="Unassembled WGS sequence"/>
</dbReference>
<proteinExistence type="predicted"/>
<gene>
    <name evidence="1" type="ORF">EYF80_064913</name>
</gene>
<sequence length="160" mass="17002">MQAVNDAVDEVSSLLNKFQECAPDLSDPMSAAAYAADELTDAKEGFVRYFSDEEENFYLSYVDPVVVGRQAFHSTNDFVVGVGVNLRDTACAIVDAALDIILGINKGTTDVSFMDPVVVGRHVFSVVNDTVSGAVGDIRDALCAVVDIVLDVTKGTSAIC</sequence>
<dbReference type="EMBL" id="SRLO01013821">
    <property type="protein sequence ID" value="TNN24961.1"/>
    <property type="molecule type" value="Genomic_DNA"/>
</dbReference>